<sequence>MKNMRKWFAAALCVVLALAMIGCGNQPAGDGEGAAFDASRAITVVSREDGSGTRSAFVELTGVLAEDESGEEVDRTTVDAVTTS</sequence>
<dbReference type="PROSITE" id="PS51257">
    <property type="entry name" value="PROKAR_LIPOPROTEIN"/>
    <property type="match status" value="1"/>
</dbReference>
<comment type="caution">
    <text evidence="2">The sequence shown here is derived from an EMBL/GenBank/DDBJ whole genome shotgun (WGS) entry which is preliminary data.</text>
</comment>
<proteinExistence type="predicted"/>
<feature type="non-terminal residue" evidence="2">
    <location>
        <position position="84"/>
    </location>
</feature>
<dbReference type="Proteomes" id="UP000824128">
    <property type="component" value="Unassembled WGS sequence"/>
</dbReference>
<feature type="signal peptide" evidence="1">
    <location>
        <begin position="1"/>
        <end position="28"/>
    </location>
</feature>
<evidence type="ECO:0000313" key="2">
    <source>
        <dbReference type="EMBL" id="HIU94222.1"/>
    </source>
</evidence>
<gene>
    <name evidence="2" type="ORF">IAD24_03600</name>
</gene>
<reference evidence="2" key="1">
    <citation type="submission" date="2020-10" db="EMBL/GenBank/DDBJ databases">
        <authorList>
            <person name="Gilroy R."/>
        </authorList>
    </citation>
    <scope>NUCLEOTIDE SEQUENCE</scope>
    <source>
        <strain evidence="2">ChiGjej2B2-16831</strain>
    </source>
</reference>
<evidence type="ECO:0000313" key="3">
    <source>
        <dbReference type="Proteomes" id="UP000824128"/>
    </source>
</evidence>
<reference evidence="2" key="2">
    <citation type="journal article" date="2021" name="PeerJ">
        <title>Extensive microbial diversity within the chicken gut microbiome revealed by metagenomics and culture.</title>
        <authorList>
            <person name="Gilroy R."/>
            <person name="Ravi A."/>
            <person name="Getino M."/>
            <person name="Pursley I."/>
            <person name="Horton D.L."/>
            <person name="Alikhan N.F."/>
            <person name="Baker D."/>
            <person name="Gharbi K."/>
            <person name="Hall N."/>
            <person name="Watson M."/>
            <person name="Adriaenssens E.M."/>
            <person name="Foster-Nyarko E."/>
            <person name="Jarju S."/>
            <person name="Secka A."/>
            <person name="Antonio M."/>
            <person name="Oren A."/>
            <person name="Chaudhuri R.R."/>
            <person name="La Ragione R."/>
            <person name="Hildebrand F."/>
            <person name="Pallen M.J."/>
        </authorList>
    </citation>
    <scope>NUCLEOTIDE SEQUENCE</scope>
    <source>
        <strain evidence="2">ChiGjej2B2-16831</strain>
    </source>
</reference>
<accession>A0A9D1N3R5</accession>
<evidence type="ECO:0000256" key="1">
    <source>
        <dbReference type="SAM" id="SignalP"/>
    </source>
</evidence>
<dbReference type="AlphaFoldDB" id="A0A9D1N3R5"/>
<protein>
    <submittedName>
        <fullName evidence="2">Phosphate ABC transporter substrate-binding protein</fullName>
    </submittedName>
</protein>
<organism evidence="2 3">
    <name type="scientific">Candidatus Aphodomorpha intestinavium</name>
    <dbReference type="NCBI Taxonomy" id="2840672"/>
    <lineage>
        <taxon>Bacteria</taxon>
        <taxon>Bacillati</taxon>
        <taxon>Bacillota</taxon>
        <taxon>Clostridia</taxon>
        <taxon>Eubacteriales</taxon>
        <taxon>Candidatus Aphodomorpha</taxon>
    </lineage>
</organism>
<dbReference type="Gene3D" id="3.40.190.10">
    <property type="entry name" value="Periplasmic binding protein-like II"/>
    <property type="match status" value="1"/>
</dbReference>
<feature type="chain" id="PRO_5039489886" evidence="1">
    <location>
        <begin position="29"/>
        <end position="84"/>
    </location>
</feature>
<name>A0A9D1N3R5_9FIRM</name>
<keyword evidence="1" id="KW-0732">Signal</keyword>
<dbReference type="EMBL" id="DVNZ01000116">
    <property type="protein sequence ID" value="HIU94222.1"/>
    <property type="molecule type" value="Genomic_DNA"/>
</dbReference>